<sequence>MESRWKFSRGVAVDDVVLDDVKRFKGENHEFTRKRVFTIGSIGVTMVTMSVGWAKSGRVKSRWAGATARHAKHAKRFDISTVR</sequence>
<evidence type="ECO:0000313" key="1">
    <source>
        <dbReference type="EMBL" id="KAF7421499.1"/>
    </source>
</evidence>
<proteinExistence type="predicted"/>
<keyword evidence="2" id="KW-1185">Reference proteome</keyword>
<dbReference type="AlphaFoldDB" id="A0A834U8D7"/>
<organism evidence="1 2">
    <name type="scientific">Vespula pensylvanica</name>
    <name type="common">Western yellow jacket</name>
    <name type="synonym">Wasp</name>
    <dbReference type="NCBI Taxonomy" id="30213"/>
    <lineage>
        <taxon>Eukaryota</taxon>
        <taxon>Metazoa</taxon>
        <taxon>Ecdysozoa</taxon>
        <taxon>Arthropoda</taxon>
        <taxon>Hexapoda</taxon>
        <taxon>Insecta</taxon>
        <taxon>Pterygota</taxon>
        <taxon>Neoptera</taxon>
        <taxon>Endopterygota</taxon>
        <taxon>Hymenoptera</taxon>
        <taxon>Apocrita</taxon>
        <taxon>Aculeata</taxon>
        <taxon>Vespoidea</taxon>
        <taxon>Vespidae</taxon>
        <taxon>Vespinae</taxon>
        <taxon>Vespula</taxon>
    </lineage>
</organism>
<dbReference type="EMBL" id="JACSDY010000008">
    <property type="protein sequence ID" value="KAF7421499.1"/>
    <property type="molecule type" value="Genomic_DNA"/>
</dbReference>
<dbReference type="Proteomes" id="UP000600918">
    <property type="component" value="Unassembled WGS sequence"/>
</dbReference>
<gene>
    <name evidence="1" type="ORF">H0235_009335</name>
</gene>
<comment type="caution">
    <text evidence="1">The sequence shown here is derived from an EMBL/GenBank/DDBJ whole genome shotgun (WGS) entry which is preliminary data.</text>
</comment>
<protein>
    <submittedName>
        <fullName evidence="1">Uncharacterized protein</fullName>
    </submittedName>
</protein>
<name>A0A834U8D7_VESPE</name>
<accession>A0A834U8D7</accession>
<reference evidence="1" key="1">
    <citation type="journal article" date="2020" name="G3 (Bethesda)">
        <title>High-Quality Assemblies for Three Invasive Social Wasps from the &lt;i&gt;Vespula&lt;/i&gt; Genus.</title>
        <authorList>
            <person name="Harrop T.W.R."/>
            <person name="Guhlin J."/>
            <person name="McLaughlin G.M."/>
            <person name="Permina E."/>
            <person name="Stockwell P."/>
            <person name="Gilligan J."/>
            <person name="Le Lec M.F."/>
            <person name="Gruber M.A.M."/>
            <person name="Quinn O."/>
            <person name="Lovegrove M."/>
            <person name="Duncan E.J."/>
            <person name="Remnant E.J."/>
            <person name="Van Eeckhoven J."/>
            <person name="Graham B."/>
            <person name="Knapp R.A."/>
            <person name="Langford K.W."/>
            <person name="Kronenberg Z."/>
            <person name="Press M.O."/>
            <person name="Eacker S.M."/>
            <person name="Wilson-Rankin E.E."/>
            <person name="Purcell J."/>
            <person name="Lester P.J."/>
            <person name="Dearden P.K."/>
        </authorList>
    </citation>
    <scope>NUCLEOTIDE SEQUENCE</scope>
    <source>
        <strain evidence="1">Volc-1</strain>
    </source>
</reference>
<evidence type="ECO:0000313" key="2">
    <source>
        <dbReference type="Proteomes" id="UP000600918"/>
    </source>
</evidence>